<organism evidence="2 3">
    <name type="scientific">Lacihabitans soyangensis</name>
    <dbReference type="NCBI Taxonomy" id="869394"/>
    <lineage>
        <taxon>Bacteria</taxon>
        <taxon>Pseudomonadati</taxon>
        <taxon>Bacteroidota</taxon>
        <taxon>Cytophagia</taxon>
        <taxon>Cytophagales</taxon>
        <taxon>Leadbetterellaceae</taxon>
        <taxon>Lacihabitans</taxon>
    </lineage>
</organism>
<keyword evidence="3" id="KW-1185">Reference proteome</keyword>
<evidence type="ECO:0000256" key="1">
    <source>
        <dbReference type="SAM" id="Phobius"/>
    </source>
</evidence>
<keyword evidence="1" id="KW-1133">Transmembrane helix</keyword>
<dbReference type="Proteomes" id="UP001204144">
    <property type="component" value="Unassembled WGS sequence"/>
</dbReference>
<proteinExistence type="predicted"/>
<comment type="caution">
    <text evidence="2">The sequence shown here is derived from an EMBL/GenBank/DDBJ whole genome shotgun (WGS) entry which is preliminary data.</text>
</comment>
<gene>
    <name evidence="2" type="ORF">EGI31_06235</name>
</gene>
<dbReference type="RefSeq" id="WP_255036318.1">
    <property type="nucleotide sequence ID" value="NZ_RJUF01000011.1"/>
</dbReference>
<keyword evidence="1" id="KW-0812">Transmembrane</keyword>
<evidence type="ECO:0000313" key="2">
    <source>
        <dbReference type="EMBL" id="MCP9762547.1"/>
    </source>
</evidence>
<sequence length="532" mass="61229">MTEKTQNIVLIALLIILLALQLYWIFRLKNQKRKYTKLIFNVFLWLSFVLLIFPPKNQNNRNLDKLGISDGQISDQFLEKIKDSLALETVISPSKYEKEFQEKNLQINLLGQKFTPEFLTQLSGKNVQFYPEFKKDEIQNLSWRAVLFQNETQEINGLIDLEKPSTLKLKFGTQTLDSVKLEKGFQTFTLSFPSFSVGKTNVNLDLNNEPIREIKYYSRSTPKLKILVLAENPDFETKMLSEWLGKNGHKVEVETAVSKNTQSKTNINQTKTNAYNLVFATPARLGNPNCSKTLKAGGGVFVYNINEKDISAINKSFGEGFALQRISADSESKLSNDLIALPFVLKENKSQQKLSKWPIAISQKRVGVSLISETYPLLLSGDSITYRNIWGSVLQFLQPVQKNNIEIKAPILQNQFTTLRFNNFEKVQEIFKTKSDTIYAKISPIDEYTSIGKYVFRKPNWQTINDSLEVFVNEVSTADQYFVQTKNILNSYNTIQNEEQPERNDESEILPDWLRLLICLAMFIVVWIEAKW</sequence>
<reference evidence="2 3" key="1">
    <citation type="submission" date="2018-11" db="EMBL/GenBank/DDBJ databases">
        <title>Novel bacteria species description.</title>
        <authorList>
            <person name="Han J.-H."/>
        </authorList>
    </citation>
    <scope>NUCLEOTIDE SEQUENCE [LARGE SCALE GENOMIC DNA]</scope>
    <source>
        <strain evidence="2 3">KCTC23259</strain>
    </source>
</reference>
<feature type="transmembrane region" description="Helical" evidence="1">
    <location>
        <begin position="6"/>
        <end position="26"/>
    </location>
</feature>
<dbReference type="AlphaFoldDB" id="A0AAE3KRT4"/>
<feature type="transmembrane region" description="Helical" evidence="1">
    <location>
        <begin position="38"/>
        <end position="55"/>
    </location>
</feature>
<dbReference type="EMBL" id="RJUF01000011">
    <property type="protein sequence ID" value="MCP9762547.1"/>
    <property type="molecule type" value="Genomic_DNA"/>
</dbReference>
<keyword evidence="1" id="KW-0472">Membrane</keyword>
<name>A0AAE3KRT4_9BACT</name>
<protein>
    <submittedName>
        <fullName evidence="2">Uncharacterized protein</fullName>
    </submittedName>
</protein>
<evidence type="ECO:0000313" key="3">
    <source>
        <dbReference type="Proteomes" id="UP001204144"/>
    </source>
</evidence>
<accession>A0AAE3KRT4</accession>